<reference evidence="4" key="1">
    <citation type="submission" date="2006-10" db="EMBL/GenBank/DDBJ databases">
        <authorList>
            <person name="Amadeo P."/>
            <person name="Zhao Q."/>
            <person name="Wortman J."/>
            <person name="Fraser-Liggett C."/>
            <person name="Carlton J."/>
        </authorList>
    </citation>
    <scope>NUCLEOTIDE SEQUENCE</scope>
    <source>
        <strain evidence="4">G3</strain>
    </source>
</reference>
<name>A2FX09_TRIV3</name>
<dbReference type="InterPro" id="IPR010301">
    <property type="entry name" value="RRP1"/>
</dbReference>
<dbReference type="Proteomes" id="UP000001542">
    <property type="component" value="Unassembled WGS sequence"/>
</dbReference>
<protein>
    <submittedName>
        <fullName evidence="4">Nucleolar protein,Nop52 containing protein</fullName>
    </submittedName>
</protein>
<dbReference type="STRING" id="5722.A2FX09"/>
<evidence type="ECO:0000256" key="1">
    <source>
        <dbReference type="ARBA" id="ARBA00004123"/>
    </source>
</evidence>
<dbReference type="GO" id="GO:0005634">
    <property type="term" value="C:nucleus"/>
    <property type="evidence" value="ECO:0007669"/>
    <property type="project" value="UniProtKB-SubCell"/>
</dbReference>
<dbReference type="SMR" id="A2FX09"/>
<dbReference type="InParanoid" id="A2FX09"/>
<dbReference type="eggNOG" id="KOG3911">
    <property type="taxonomic scope" value="Eukaryota"/>
</dbReference>
<keyword evidence="3" id="KW-0539">Nucleus</keyword>
<sequence>MALICGQKFVWAQELVANEQETRDAAIADTAAWIKQLQELPAKDAETIWYILWNALWMTDGQLTQHAFCDKIVAIFDVLSVENSKAFYRAYIECMVKQWERLDKWRTDKYLVLCRKILDKLVSFCKEHKDYDFLFEIIHLVFENTRGNGFKLHLVDVLTDYLPELVQMDAKTGYKFLAPFEDEFLKSTTNASLVLRIDFKIITPLIDSVGEAFYGSEEEFCIKFLRTLLSRLNNSIKHKDSNQKIHSLRVQKASELQELLVAVNLDRQNKGKPVLKLGVIDEEENK</sequence>
<reference evidence="4" key="2">
    <citation type="journal article" date="2007" name="Science">
        <title>Draft genome sequence of the sexually transmitted pathogen Trichomonas vaginalis.</title>
        <authorList>
            <person name="Carlton J.M."/>
            <person name="Hirt R.P."/>
            <person name="Silva J.C."/>
            <person name="Delcher A.L."/>
            <person name="Schatz M."/>
            <person name="Zhao Q."/>
            <person name="Wortman J.R."/>
            <person name="Bidwell S.L."/>
            <person name="Alsmark U.C.M."/>
            <person name="Besteiro S."/>
            <person name="Sicheritz-Ponten T."/>
            <person name="Noel C.J."/>
            <person name="Dacks J.B."/>
            <person name="Foster P.G."/>
            <person name="Simillion C."/>
            <person name="Van de Peer Y."/>
            <person name="Miranda-Saavedra D."/>
            <person name="Barton G.J."/>
            <person name="Westrop G.D."/>
            <person name="Mueller S."/>
            <person name="Dessi D."/>
            <person name="Fiori P.L."/>
            <person name="Ren Q."/>
            <person name="Paulsen I."/>
            <person name="Zhang H."/>
            <person name="Bastida-Corcuera F.D."/>
            <person name="Simoes-Barbosa A."/>
            <person name="Brown M.T."/>
            <person name="Hayes R.D."/>
            <person name="Mukherjee M."/>
            <person name="Okumura C.Y."/>
            <person name="Schneider R."/>
            <person name="Smith A.J."/>
            <person name="Vanacova S."/>
            <person name="Villalvazo M."/>
            <person name="Haas B.J."/>
            <person name="Pertea M."/>
            <person name="Feldblyum T.V."/>
            <person name="Utterback T.R."/>
            <person name="Shu C.L."/>
            <person name="Osoegawa K."/>
            <person name="de Jong P.J."/>
            <person name="Hrdy I."/>
            <person name="Horvathova L."/>
            <person name="Zubacova Z."/>
            <person name="Dolezal P."/>
            <person name="Malik S.B."/>
            <person name="Logsdon J.M. Jr."/>
            <person name="Henze K."/>
            <person name="Gupta A."/>
            <person name="Wang C.C."/>
            <person name="Dunne R.L."/>
            <person name="Upcroft J.A."/>
            <person name="Upcroft P."/>
            <person name="White O."/>
            <person name="Salzberg S.L."/>
            <person name="Tang P."/>
            <person name="Chiu C.-H."/>
            <person name="Lee Y.-S."/>
            <person name="Embley T.M."/>
            <person name="Coombs G.H."/>
            <person name="Mottram J.C."/>
            <person name="Tachezy J."/>
            <person name="Fraser-Liggett C.M."/>
            <person name="Johnson P.J."/>
        </authorList>
    </citation>
    <scope>NUCLEOTIDE SEQUENCE [LARGE SCALE GENOMIC DNA]</scope>
    <source>
        <strain evidence="4">G3</strain>
    </source>
</reference>
<accession>A2FX09</accession>
<comment type="similarity">
    <text evidence="2">Belongs to the RRP1 family.</text>
</comment>
<comment type="subcellular location">
    <subcellularLocation>
        <location evidence="1">Nucleus</location>
    </subcellularLocation>
</comment>
<dbReference type="FunCoup" id="A2FX09">
    <property type="interactions" value="61"/>
</dbReference>
<dbReference type="Pfam" id="PF05997">
    <property type="entry name" value="Nop52"/>
    <property type="match status" value="1"/>
</dbReference>
<dbReference type="AlphaFoldDB" id="A2FX09"/>
<dbReference type="GO" id="GO:0030688">
    <property type="term" value="C:preribosome, small subunit precursor"/>
    <property type="evidence" value="ECO:0007669"/>
    <property type="project" value="InterPro"/>
</dbReference>
<evidence type="ECO:0000256" key="3">
    <source>
        <dbReference type="ARBA" id="ARBA00023242"/>
    </source>
</evidence>
<dbReference type="VEuPathDB" id="TrichDB:TVAGG3_0076540"/>
<proteinExistence type="inferred from homology"/>
<dbReference type="GO" id="GO:0006364">
    <property type="term" value="P:rRNA processing"/>
    <property type="evidence" value="ECO:0007669"/>
    <property type="project" value="InterPro"/>
</dbReference>
<dbReference type="KEGG" id="tva:4748244"/>
<evidence type="ECO:0000313" key="5">
    <source>
        <dbReference type="Proteomes" id="UP000001542"/>
    </source>
</evidence>
<keyword evidence="5" id="KW-1185">Reference proteome</keyword>
<dbReference type="RefSeq" id="XP_001303487.1">
    <property type="nucleotide sequence ID" value="XM_001303486.1"/>
</dbReference>
<evidence type="ECO:0000256" key="2">
    <source>
        <dbReference type="ARBA" id="ARBA00006374"/>
    </source>
</evidence>
<dbReference type="EMBL" id="DS114098">
    <property type="protein sequence ID" value="EAX90557.1"/>
    <property type="molecule type" value="Genomic_DNA"/>
</dbReference>
<dbReference type="OrthoDB" id="2019504at2759"/>
<dbReference type="VEuPathDB" id="TrichDB:TVAG_408120"/>
<organism evidence="4 5">
    <name type="scientific">Trichomonas vaginalis (strain ATCC PRA-98 / G3)</name>
    <dbReference type="NCBI Taxonomy" id="412133"/>
    <lineage>
        <taxon>Eukaryota</taxon>
        <taxon>Metamonada</taxon>
        <taxon>Parabasalia</taxon>
        <taxon>Trichomonadida</taxon>
        <taxon>Trichomonadidae</taxon>
        <taxon>Trichomonas</taxon>
    </lineage>
</organism>
<evidence type="ECO:0000313" key="4">
    <source>
        <dbReference type="EMBL" id="EAX90557.1"/>
    </source>
</evidence>
<gene>
    <name evidence="4" type="ORF">TVAG_408120</name>
</gene>